<evidence type="ECO:0008006" key="3">
    <source>
        <dbReference type="Google" id="ProtNLM"/>
    </source>
</evidence>
<name>A0ABW8JTZ8_9GAMM</name>
<dbReference type="InterPro" id="IPR011008">
    <property type="entry name" value="Dimeric_a/b-barrel"/>
</dbReference>
<keyword evidence="2" id="KW-1185">Reference proteome</keyword>
<dbReference type="EMBL" id="JADIKM010000002">
    <property type="protein sequence ID" value="MFK2903730.1"/>
    <property type="molecule type" value="Genomic_DNA"/>
</dbReference>
<evidence type="ECO:0000313" key="1">
    <source>
        <dbReference type="EMBL" id="MFK2903730.1"/>
    </source>
</evidence>
<dbReference type="Gene3D" id="3.30.70.100">
    <property type="match status" value="1"/>
</dbReference>
<sequence length="100" mass="11121">MRPAIELTTFKLADGLQLADFIAANADVDPWLRRQRGFVSRMLLQKPDGTVVDLVVWERAADARASARRLMRELADSPVHEAIDQGTVCWSVSPIAHLVP</sequence>
<dbReference type="SUPFAM" id="SSF54909">
    <property type="entry name" value="Dimeric alpha+beta barrel"/>
    <property type="match status" value="1"/>
</dbReference>
<dbReference type="Proteomes" id="UP001620460">
    <property type="component" value="Unassembled WGS sequence"/>
</dbReference>
<evidence type="ECO:0000313" key="2">
    <source>
        <dbReference type="Proteomes" id="UP001620460"/>
    </source>
</evidence>
<proteinExistence type="predicted"/>
<comment type="caution">
    <text evidence="1">The sequence shown here is derived from an EMBL/GenBank/DDBJ whole genome shotgun (WGS) entry which is preliminary data.</text>
</comment>
<gene>
    <name evidence="1" type="ORF">ISP17_07130</name>
</gene>
<accession>A0ABW8JTZ8</accession>
<dbReference type="RefSeq" id="WP_404631547.1">
    <property type="nucleotide sequence ID" value="NZ_JADIKM010000002.1"/>
</dbReference>
<reference evidence="1 2" key="1">
    <citation type="submission" date="2020-10" db="EMBL/GenBank/DDBJ databases">
        <title>Phylogeny of dyella-like bacteria.</title>
        <authorList>
            <person name="Fu J."/>
        </authorList>
    </citation>
    <scope>NUCLEOTIDE SEQUENCE [LARGE SCALE GENOMIC DNA]</scope>
    <source>
        <strain evidence="1 2">Gsoil3046</strain>
    </source>
</reference>
<organism evidence="1 2">
    <name type="scientific">Dyella ginsengisoli</name>
    <dbReference type="NCBI Taxonomy" id="363848"/>
    <lineage>
        <taxon>Bacteria</taxon>
        <taxon>Pseudomonadati</taxon>
        <taxon>Pseudomonadota</taxon>
        <taxon>Gammaproteobacteria</taxon>
        <taxon>Lysobacterales</taxon>
        <taxon>Rhodanobacteraceae</taxon>
        <taxon>Dyella</taxon>
    </lineage>
</organism>
<protein>
    <recommendedName>
        <fullName evidence="3">ABM domain-containing protein</fullName>
    </recommendedName>
</protein>